<organism evidence="2 3">
    <name type="scientific">Afifella marina DSM 2698</name>
    <dbReference type="NCBI Taxonomy" id="1120955"/>
    <lineage>
        <taxon>Bacteria</taxon>
        <taxon>Pseudomonadati</taxon>
        <taxon>Pseudomonadota</taxon>
        <taxon>Alphaproteobacteria</taxon>
        <taxon>Hyphomicrobiales</taxon>
        <taxon>Afifellaceae</taxon>
        <taxon>Afifella</taxon>
    </lineage>
</organism>
<reference evidence="2 3" key="1">
    <citation type="submission" date="2016-10" db="EMBL/GenBank/DDBJ databases">
        <authorList>
            <person name="de Groot N.N."/>
        </authorList>
    </citation>
    <scope>NUCLEOTIDE SEQUENCE [LARGE SCALE GENOMIC DNA]</scope>
    <source>
        <strain evidence="2 3">DSM 2698</strain>
    </source>
</reference>
<dbReference type="AlphaFoldDB" id="A0A1G5P0T6"/>
<name>A0A1G5P0T6_AFIMA</name>
<evidence type="ECO:0000313" key="2">
    <source>
        <dbReference type="EMBL" id="SCZ43165.1"/>
    </source>
</evidence>
<dbReference type="STRING" id="1120955.SAMN03080610_03000"/>
<keyword evidence="3" id="KW-1185">Reference proteome</keyword>
<evidence type="ECO:0000256" key="1">
    <source>
        <dbReference type="SAM" id="Phobius"/>
    </source>
</evidence>
<sequence length="52" mass="6005">MDATTIVLTELIFFFGGVLVFGIWQIVSVRRADRQAKLEEESKQALDRRPPR</sequence>
<accession>A0A1G5P0T6</accession>
<keyword evidence="1" id="KW-0812">Transmembrane</keyword>
<dbReference type="Proteomes" id="UP000199347">
    <property type="component" value="Unassembled WGS sequence"/>
</dbReference>
<keyword evidence="1" id="KW-0472">Membrane</keyword>
<evidence type="ECO:0000313" key="3">
    <source>
        <dbReference type="Proteomes" id="UP000199347"/>
    </source>
</evidence>
<feature type="transmembrane region" description="Helical" evidence="1">
    <location>
        <begin position="6"/>
        <end position="27"/>
    </location>
</feature>
<dbReference type="EMBL" id="FMVW01000008">
    <property type="protein sequence ID" value="SCZ43165.1"/>
    <property type="molecule type" value="Genomic_DNA"/>
</dbReference>
<protein>
    <recommendedName>
        <fullName evidence="4">Heme exporter protein D</fullName>
    </recommendedName>
</protein>
<proteinExistence type="predicted"/>
<keyword evidence="1" id="KW-1133">Transmembrane helix</keyword>
<gene>
    <name evidence="2" type="ORF">SAMN03080610_03000</name>
</gene>
<evidence type="ECO:0008006" key="4">
    <source>
        <dbReference type="Google" id="ProtNLM"/>
    </source>
</evidence>
<dbReference type="RefSeq" id="WP_164879672.1">
    <property type="nucleotide sequence ID" value="NZ_FMVW01000008.1"/>
</dbReference>